<dbReference type="PANTHER" id="PTHR46195:SF3">
    <property type="entry name" value="HEAVY METAL-ASSOCIATED ISOPRENYLATED PLANT PROTEIN 3-LIKE"/>
    <property type="match status" value="1"/>
</dbReference>
<evidence type="ECO:0000256" key="5">
    <source>
        <dbReference type="SAM" id="Coils"/>
    </source>
</evidence>
<dbReference type="EMBL" id="JAVXUP010003430">
    <property type="protein sequence ID" value="KAK2998973.1"/>
    <property type="molecule type" value="Genomic_DNA"/>
</dbReference>
<dbReference type="Gene3D" id="3.30.70.100">
    <property type="match status" value="1"/>
</dbReference>
<evidence type="ECO:0000256" key="1">
    <source>
        <dbReference type="ARBA" id="ARBA00022481"/>
    </source>
</evidence>
<gene>
    <name evidence="6" type="ORF">RJ639_024646</name>
</gene>
<name>A0AA88V0D0_9ASTE</name>
<keyword evidence="3" id="KW-0636">Prenylation</keyword>
<sequence>MLISFCAGHFFAIKDKLKYAAFTQLRVLCFAQRKNKLQQQAKELNNEGNDAGNKQNPNGVILGVEVVETNTKAHKVIVRGKNPDPTKVAERLQRKMDKHTDLISLILREKEEKKPESKLVEVVLKIFLHCDGCAKDIKYCIHEMEDLANEIIRDYPDVVNFNNEQGLSPLHILASKPSAFRSGCHLGRLKQIIYNRESRQS</sequence>
<evidence type="ECO:0000313" key="6">
    <source>
        <dbReference type="EMBL" id="KAK2998973.1"/>
    </source>
</evidence>
<keyword evidence="7" id="KW-1185">Reference proteome</keyword>
<comment type="similarity">
    <text evidence="4">Belongs to the HIPP family.</text>
</comment>
<dbReference type="Proteomes" id="UP001188597">
    <property type="component" value="Unassembled WGS sequence"/>
</dbReference>
<keyword evidence="5" id="KW-0175">Coiled coil</keyword>
<organism evidence="6 7">
    <name type="scientific">Escallonia herrerae</name>
    <dbReference type="NCBI Taxonomy" id="1293975"/>
    <lineage>
        <taxon>Eukaryota</taxon>
        <taxon>Viridiplantae</taxon>
        <taxon>Streptophyta</taxon>
        <taxon>Embryophyta</taxon>
        <taxon>Tracheophyta</taxon>
        <taxon>Spermatophyta</taxon>
        <taxon>Magnoliopsida</taxon>
        <taxon>eudicotyledons</taxon>
        <taxon>Gunneridae</taxon>
        <taxon>Pentapetalae</taxon>
        <taxon>asterids</taxon>
        <taxon>campanulids</taxon>
        <taxon>Escalloniales</taxon>
        <taxon>Escalloniaceae</taxon>
        <taxon>Escallonia</taxon>
    </lineage>
</organism>
<accession>A0AA88V0D0</accession>
<feature type="coiled-coil region" evidence="5">
    <location>
        <begin position="27"/>
        <end position="54"/>
    </location>
</feature>
<keyword evidence="3" id="KW-0449">Lipoprotein</keyword>
<keyword evidence="2" id="KW-0479">Metal-binding</keyword>
<dbReference type="PANTHER" id="PTHR46195">
    <property type="entry name" value="HEAVY METAL-ASSOCIATED ISOPRENYLATED PLANT PROTEIN 7"/>
    <property type="match status" value="1"/>
</dbReference>
<evidence type="ECO:0000256" key="3">
    <source>
        <dbReference type="ARBA" id="ARBA00023289"/>
    </source>
</evidence>
<comment type="caution">
    <text evidence="6">The sequence shown here is derived from an EMBL/GenBank/DDBJ whole genome shotgun (WGS) entry which is preliminary data.</text>
</comment>
<dbReference type="GO" id="GO:0046872">
    <property type="term" value="F:metal ion binding"/>
    <property type="evidence" value="ECO:0007669"/>
    <property type="project" value="UniProtKB-KW"/>
</dbReference>
<proteinExistence type="inferred from homology"/>
<reference evidence="6" key="1">
    <citation type="submission" date="2022-12" db="EMBL/GenBank/DDBJ databases">
        <title>Draft genome assemblies for two species of Escallonia (Escalloniales).</title>
        <authorList>
            <person name="Chanderbali A."/>
            <person name="Dervinis C."/>
            <person name="Anghel I."/>
            <person name="Soltis D."/>
            <person name="Soltis P."/>
            <person name="Zapata F."/>
        </authorList>
    </citation>
    <scope>NUCLEOTIDE SEQUENCE</scope>
    <source>
        <strain evidence="6">UCBG64.0493</strain>
        <tissue evidence="6">Leaf</tissue>
    </source>
</reference>
<evidence type="ECO:0000256" key="2">
    <source>
        <dbReference type="ARBA" id="ARBA00022723"/>
    </source>
</evidence>
<evidence type="ECO:0000313" key="7">
    <source>
        <dbReference type="Proteomes" id="UP001188597"/>
    </source>
</evidence>
<dbReference type="InterPro" id="IPR044577">
    <property type="entry name" value="HIPP4/7/8/17/18/19"/>
</dbReference>
<dbReference type="AlphaFoldDB" id="A0AA88V0D0"/>
<keyword evidence="1" id="KW-0488">Methylation</keyword>
<protein>
    <submittedName>
        <fullName evidence="6">Uncharacterized protein</fullName>
    </submittedName>
</protein>
<evidence type="ECO:0000256" key="4">
    <source>
        <dbReference type="ARBA" id="ARBA00024045"/>
    </source>
</evidence>